<keyword evidence="3" id="KW-1185">Reference proteome</keyword>
<accession>A0A315VP51</accession>
<feature type="compositionally biased region" description="Low complexity" evidence="1">
    <location>
        <begin position="53"/>
        <end position="62"/>
    </location>
</feature>
<evidence type="ECO:0000313" key="2">
    <source>
        <dbReference type="EMBL" id="PWA25334.1"/>
    </source>
</evidence>
<reference evidence="2 3" key="1">
    <citation type="journal article" date="2018" name="G3 (Bethesda)">
        <title>A High-Quality Reference Genome for the Invasive Mosquitofish Gambusia affinis Using a Chicago Library.</title>
        <authorList>
            <person name="Hoffberg S.L."/>
            <person name="Troendle N.J."/>
            <person name="Glenn T.C."/>
            <person name="Mahmud O."/>
            <person name="Louha S."/>
            <person name="Chalopin D."/>
            <person name="Bennetzen J.L."/>
            <person name="Mauricio R."/>
        </authorList>
    </citation>
    <scope>NUCLEOTIDE SEQUENCE [LARGE SCALE GENOMIC DNA]</scope>
    <source>
        <strain evidence="2">NE01/NJP1002.9</strain>
        <tissue evidence="2">Muscle</tissue>
    </source>
</reference>
<feature type="region of interest" description="Disordered" evidence="1">
    <location>
        <begin position="41"/>
        <end position="100"/>
    </location>
</feature>
<dbReference type="EMBL" id="NHOQ01001318">
    <property type="protein sequence ID" value="PWA25334.1"/>
    <property type="molecule type" value="Genomic_DNA"/>
</dbReference>
<protein>
    <submittedName>
        <fullName evidence="2">Uncharacterized protein</fullName>
    </submittedName>
</protein>
<gene>
    <name evidence="2" type="ORF">CCH79_00005460</name>
</gene>
<comment type="caution">
    <text evidence="2">The sequence shown here is derived from an EMBL/GenBank/DDBJ whole genome shotgun (WGS) entry which is preliminary data.</text>
</comment>
<name>A0A315VP51_GAMAF</name>
<proteinExistence type="predicted"/>
<organism evidence="2 3">
    <name type="scientific">Gambusia affinis</name>
    <name type="common">Western mosquitofish</name>
    <name type="synonym">Heterandria affinis</name>
    <dbReference type="NCBI Taxonomy" id="33528"/>
    <lineage>
        <taxon>Eukaryota</taxon>
        <taxon>Metazoa</taxon>
        <taxon>Chordata</taxon>
        <taxon>Craniata</taxon>
        <taxon>Vertebrata</taxon>
        <taxon>Euteleostomi</taxon>
        <taxon>Actinopterygii</taxon>
        <taxon>Neopterygii</taxon>
        <taxon>Teleostei</taxon>
        <taxon>Neoteleostei</taxon>
        <taxon>Acanthomorphata</taxon>
        <taxon>Ovalentaria</taxon>
        <taxon>Atherinomorphae</taxon>
        <taxon>Cyprinodontiformes</taxon>
        <taxon>Poeciliidae</taxon>
        <taxon>Poeciliinae</taxon>
        <taxon>Gambusia</taxon>
    </lineage>
</organism>
<evidence type="ECO:0000256" key="1">
    <source>
        <dbReference type="SAM" id="MobiDB-lite"/>
    </source>
</evidence>
<evidence type="ECO:0000313" key="3">
    <source>
        <dbReference type="Proteomes" id="UP000250572"/>
    </source>
</evidence>
<sequence>MGFLWIGQISILTIRTAIGHIACIITEAYTARASPRHKQLHTIPDINTPNPSPSLSPHSPLSVAHGIRADGDAKEADVGAAGVGSGGNCTGPAGPAEPGQPTGLQRMLLLLVLLL</sequence>
<dbReference type="Proteomes" id="UP000250572">
    <property type="component" value="Unassembled WGS sequence"/>
</dbReference>
<feature type="compositionally biased region" description="Basic and acidic residues" evidence="1">
    <location>
        <begin position="67"/>
        <end position="77"/>
    </location>
</feature>
<dbReference type="AlphaFoldDB" id="A0A315VP51"/>